<organism evidence="1 2">
    <name type="scientific">Clostridium brassicae</name>
    <dbReference type="NCBI Taxonomy" id="2999072"/>
    <lineage>
        <taxon>Bacteria</taxon>
        <taxon>Bacillati</taxon>
        <taxon>Bacillota</taxon>
        <taxon>Clostridia</taxon>
        <taxon>Eubacteriales</taxon>
        <taxon>Clostridiaceae</taxon>
        <taxon>Clostridium</taxon>
    </lineage>
</organism>
<dbReference type="PANTHER" id="PTHR34655:SF2">
    <property type="entry name" value="PEROXIREDOXIN FAMILY PROTEIN"/>
    <property type="match status" value="1"/>
</dbReference>
<dbReference type="Proteomes" id="UP001144612">
    <property type="component" value="Unassembled WGS sequence"/>
</dbReference>
<evidence type="ECO:0000313" key="1">
    <source>
        <dbReference type="EMBL" id="MCY6960291.1"/>
    </source>
</evidence>
<evidence type="ECO:0000313" key="2">
    <source>
        <dbReference type="Proteomes" id="UP001144612"/>
    </source>
</evidence>
<dbReference type="RefSeq" id="WP_268062728.1">
    <property type="nucleotide sequence ID" value="NZ_JAPQFJ010000024.1"/>
</dbReference>
<proteinExistence type="predicted"/>
<gene>
    <name evidence="1" type="ORF">OW729_16865</name>
</gene>
<dbReference type="SUPFAM" id="SSF75169">
    <property type="entry name" value="DsrEFH-like"/>
    <property type="match status" value="1"/>
</dbReference>
<keyword evidence="2" id="KW-1185">Reference proteome</keyword>
<dbReference type="Pfam" id="PF13686">
    <property type="entry name" value="DrsE_2"/>
    <property type="match status" value="1"/>
</dbReference>
<accession>A0ABT4DGG0</accession>
<protein>
    <submittedName>
        <fullName evidence="1">DsrE/DsrF/DrsH-like family protein</fullName>
    </submittedName>
</protein>
<name>A0ABT4DGG0_9CLOT</name>
<dbReference type="PANTHER" id="PTHR34655">
    <property type="entry name" value="CONSERVED WITHIN P. AEROPHILUM"/>
    <property type="match status" value="1"/>
</dbReference>
<dbReference type="InterPro" id="IPR027396">
    <property type="entry name" value="DsrEFH-like"/>
</dbReference>
<reference evidence="1" key="1">
    <citation type="submission" date="2022-12" db="EMBL/GenBank/DDBJ databases">
        <title>Clostridium sp. nov., isolated from industrial wastewater.</title>
        <authorList>
            <person name="Jiayan W."/>
        </authorList>
    </citation>
    <scope>NUCLEOTIDE SEQUENCE</scope>
    <source>
        <strain evidence="1">ZC22-4</strain>
    </source>
</reference>
<sequence>MNKNNNDNDNDKCTTKNNDDDNFNNKKVNIVMFSGEYDKALAALIMANSAKELGADVTMFFAFWGLFLLRDPNKLSSEDKTVYEEMFSKITPKGPEELPLSKMNFIGLGKEMLLEMMKDDEAPLLIDFLNGARKKGVKFYGCKLSIDIMGFKKEELIPELQIVDAKEYLKDAMKSDMQLFI</sequence>
<comment type="caution">
    <text evidence="1">The sequence shown here is derived from an EMBL/GenBank/DDBJ whole genome shotgun (WGS) entry which is preliminary data.</text>
</comment>
<dbReference type="InterPro" id="IPR032836">
    <property type="entry name" value="DsrE2-like"/>
</dbReference>
<dbReference type="EMBL" id="JAPQFJ010000024">
    <property type="protein sequence ID" value="MCY6960291.1"/>
    <property type="molecule type" value="Genomic_DNA"/>
</dbReference>
<dbReference type="Gene3D" id="3.40.1260.10">
    <property type="entry name" value="DsrEFH-like"/>
    <property type="match status" value="1"/>
</dbReference>